<keyword evidence="2" id="KW-1185">Reference proteome</keyword>
<feature type="non-terminal residue" evidence="1">
    <location>
        <position position="1"/>
    </location>
</feature>
<name>A0A238BNP7_9BILA</name>
<gene>
    <name evidence="1" type="ORF">X798_06109</name>
</gene>
<evidence type="ECO:0000313" key="2">
    <source>
        <dbReference type="Proteomes" id="UP000242913"/>
    </source>
</evidence>
<dbReference type="EMBL" id="KZ270053">
    <property type="protein sequence ID" value="OZC06903.1"/>
    <property type="molecule type" value="Genomic_DNA"/>
</dbReference>
<proteinExistence type="predicted"/>
<accession>A0A238BNP7</accession>
<feature type="non-terminal residue" evidence="1">
    <location>
        <position position="103"/>
    </location>
</feature>
<protein>
    <submittedName>
        <fullName evidence="1">Uncharacterized protein</fullName>
    </submittedName>
</protein>
<dbReference type="Proteomes" id="UP000242913">
    <property type="component" value="Unassembled WGS sequence"/>
</dbReference>
<dbReference type="AlphaFoldDB" id="A0A238BNP7"/>
<evidence type="ECO:0000313" key="1">
    <source>
        <dbReference type="EMBL" id="OZC06903.1"/>
    </source>
</evidence>
<organism evidence="1 2">
    <name type="scientific">Onchocerca flexuosa</name>
    <dbReference type="NCBI Taxonomy" id="387005"/>
    <lineage>
        <taxon>Eukaryota</taxon>
        <taxon>Metazoa</taxon>
        <taxon>Ecdysozoa</taxon>
        <taxon>Nematoda</taxon>
        <taxon>Chromadorea</taxon>
        <taxon>Rhabditida</taxon>
        <taxon>Spirurina</taxon>
        <taxon>Spiruromorpha</taxon>
        <taxon>Filarioidea</taxon>
        <taxon>Onchocercidae</taxon>
        <taxon>Onchocerca</taxon>
    </lineage>
</organism>
<reference evidence="1 2" key="1">
    <citation type="submission" date="2015-12" db="EMBL/GenBank/DDBJ databases">
        <title>Draft genome of the nematode, Onchocerca flexuosa.</title>
        <authorList>
            <person name="Mitreva M."/>
        </authorList>
    </citation>
    <scope>NUCLEOTIDE SEQUENCE [LARGE SCALE GENOMIC DNA]</scope>
    <source>
        <strain evidence="1">Red Deer</strain>
    </source>
</reference>
<sequence length="103" mass="11645">GWSFGNCRIFPVEVFKNFLNGSIKCLSNCLGQQLAFNPSNSKLEISLAFFQQDVENIMKAYSLLAGFCKTAWVCLVRCKTARLSGCFYFGAFRGRRLLPSLRE</sequence>